<dbReference type="EC" id="2.5.1.61" evidence="7"/>
<keyword evidence="11" id="KW-1185">Reference proteome</keyword>
<dbReference type="InterPro" id="IPR022417">
    <property type="entry name" value="Porphobilin_deaminase_N"/>
</dbReference>
<dbReference type="Pfam" id="PF01379">
    <property type="entry name" value="Porphobil_deam"/>
    <property type="match status" value="1"/>
</dbReference>
<feature type="domain" description="Porphobilinogen deaminase C-terminal" evidence="9">
    <location>
        <begin position="232"/>
        <end position="284"/>
    </location>
</feature>
<evidence type="ECO:0000256" key="2">
    <source>
        <dbReference type="ARBA" id="ARBA00005638"/>
    </source>
</evidence>
<evidence type="ECO:0000256" key="3">
    <source>
        <dbReference type="ARBA" id="ARBA00011245"/>
    </source>
</evidence>
<comment type="cofactor">
    <cofactor evidence="7">
        <name>dipyrromethane</name>
        <dbReference type="ChEBI" id="CHEBI:60342"/>
    </cofactor>
    <text evidence="7">Binds 1 dipyrromethane group covalently.</text>
</comment>
<dbReference type="InterPro" id="IPR022418">
    <property type="entry name" value="Porphobilinogen_deaminase_C"/>
</dbReference>
<dbReference type="PANTHER" id="PTHR11557:SF0">
    <property type="entry name" value="PORPHOBILINOGEN DEAMINASE"/>
    <property type="match status" value="1"/>
</dbReference>
<comment type="similarity">
    <text evidence="2 7">Belongs to the HMBS family.</text>
</comment>
<dbReference type="FunFam" id="3.40.190.10:FF:000005">
    <property type="entry name" value="Porphobilinogen deaminase"/>
    <property type="match status" value="1"/>
</dbReference>
<dbReference type="RefSeq" id="WP_074791357.1">
    <property type="nucleotide sequence ID" value="NZ_FNZX01000011.1"/>
</dbReference>
<keyword evidence="4 7" id="KW-0808">Transferase</keyword>
<evidence type="ECO:0000256" key="4">
    <source>
        <dbReference type="ARBA" id="ARBA00022679"/>
    </source>
</evidence>
<reference evidence="11" key="1">
    <citation type="submission" date="2016-10" db="EMBL/GenBank/DDBJ databases">
        <authorList>
            <person name="Varghese N."/>
        </authorList>
    </citation>
    <scope>NUCLEOTIDE SEQUENCE [LARGE SCALE GENOMIC DNA]</scope>
    <source>
        <strain evidence="11">ACV-9</strain>
    </source>
</reference>
<dbReference type="Gene3D" id="3.40.190.10">
    <property type="entry name" value="Periplasmic binding protein-like II"/>
    <property type="match status" value="2"/>
</dbReference>
<dbReference type="EMBL" id="FNZX01000011">
    <property type="protein sequence ID" value="SEK81334.1"/>
    <property type="molecule type" value="Genomic_DNA"/>
</dbReference>
<dbReference type="Proteomes" id="UP000182321">
    <property type="component" value="Unassembled WGS sequence"/>
</dbReference>
<dbReference type="Pfam" id="PF03900">
    <property type="entry name" value="Porphobil_deamC"/>
    <property type="match status" value="1"/>
</dbReference>
<name>A0A1H7K438_9FIRM</name>
<dbReference type="GO" id="GO:0006782">
    <property type="term" value="P:protoporphyrinogen IX biosynthetic process"/>
    <property type="evidence" value="ECO:0007669"/>
    <property type="project" value="UniProtKB-UniRule"/>
</dbReference>
<evidence type="ECO:0000313" key="10">
    <source>
        <dbReference type="EMBL" id="SEK81334.1"/>
    </source>
</evidence>
<dbReference type="SUPFAM" id="SSF54782">
    <property type="entry name" value="Porphobilinogen deaminase (hydroxymethylbilane synthase), C-terminal domain"/>
    <property type="match status" value="1"/>
</dbReference>
<gene>
    <name evidence="7" type="primary">hemC</name>
    <name evidence="10" type="ORF">SAMN02910377_01905</name>
</gene>
<comment type="subunit">
    <text evidence="3 7">Monomer.</text>
</comment>
<dbReference type="NCBIfam" id="TIGR00212">
    <property type="entry name" value="hemC"/>
    <property type="match status" value="1"/>
</dbReference>
<dbReference type="InterPro" id="IPR000860">
    <property type="entry name" value="HemC"/>
</dbReference>
<evidence type="ECO:0000259" key="9">
    <source>
        <dbReference type="Pfam" id="PF03900"/>
    </source>
</evidence>
<comment type="function">
    <text evidence="1 7">Tetrapolymerization of the monopyrrole PBG into the hydroxymethylbilane pre-uroporphyrinogen in several discrete steps.</text>
</comment>
<dbReference type="PANTHER" id="PTHR11557">
    <property type="entry name" value="PORPHOBILINOGEN DEAMINASE"/>
    <property type="match status" value="1"/>
</dbReference>
<evidence type="ECO:0000256" key="1">
    <source>
        <dbReference type="ARBA" id="ARBA00002869"/>
    </source>
</evidence>
<dbReference type="PIRSF" id="PIRSF001438">
    <property type="entry name" value="4pyrrol_synth_OHMeBilane_synth"/>
    <property type="match status" value="1"/>
</dbReference>
<evidence type="ECO:0000256" key="7">
    <source>
        <dbReference type="HAMAP-Rule" id="MF_00260"/>
    </source>
</evidence>
<comment type="catalytic activity">
    <reaction evidence="6 7">
        <text>4 porphobilinogen + H2O = hydroxymethylbilane + 4 NH4(+)</text>
        <dbReference type="Rhea" id="RHEA:13185"/>
        <dbReference type="ChEBI" id="CHEBI:15377"/>
        <dbReference type="ChEBI" id="CHEBI:28938"/>
        <dbReference type="ChEBI" id="CHEBI:57845"/>
        <dbReference type="ChEBI" id="CHEBI:58126"/>
        <dbReference type="EC" id="2.5.1.61"/>
    </reaction>
</comment>
<proteinExistence type="inferred from homology"/>
<evidence type="ECO:0000313" key="11">
    <source>
        <dbReference type="Proteomes" id="UP000182321"/>
    </source>
</evidence>
<feature type="modified residue" description="S-(dipyrrolylmethanemethyl)cysteine" evidence="7">
    <location>
        <position position="244"/>
    </location>
</feature>
<dbReference type="PRINTS" id="PR00151">
    <property type="entry name" value="PORPHBDMNASE"/>
</dbReference>
<protein>
    <recommendedName>
        <fullName evidence="7">Porphobilinogen deaminase</fullName>
        <shortName evidence="7">PBG</shortName>
        <ecNumber evidence="7">2.5.1.61</ecNumber>
    </recommendedName>
    <alternativeName>
        <fullName evidence="7">Hydroxymethylbilane synthase</fullName>
        <shortName evidence="7">HMBS</shortName>
    </alternativeName>
    <alternativeName>
        <fullName evidence="7">Pre-uroporphyrinogen synthase</fullName>
    </alternativeName>
</protein>
<dbReference type="HAMAP" id="MF_00260">
    <property type="entry name" value="Porphobil_deam"/>
    <property type="match status" value="1"/>
</dbReference>
<dbReference type="Gene3D" id="3.30.160.40">
    <property type="entry name" value="Porphobilinogen deaminase, C-terminal domain"/>
    <property type="match status" value="1"/>
</dbReference>
<comment type="miscellaneous">
    <text evidence="7">The porphobilinogen subunits are added to the dipyrromethane group.</text>
</comment>
<dbReference type="GO" id="GO:0005737">
    <property type="term" value="C:cytoplasm"/>
    <property type="evidence" value="ECO:0007669"/>
    <property type="project" value="UniProtKB-UniRule"/>
</dbReference>
<evidence type="ECO:0000259" key="8">
    <source>
        <dbReference type="Pfam" id="PF01379"/>
    </source>
</evidence>
<evidence type="ECO:0000256" key="5">
    <source>
        <dbReference type="ARBA" id="ARBA00023244"/>
    </source>
</evidence>
<dbReference type="SUPFAM" id="SSF53850">
    <property type="entry name" value="Periplasmic binding protein-like II"/>
    <property type="match status" value="1"/>
</dbReference>
<organism evidence="10 11">
    <name type="scientific">Pseudobutyrivibrio ruminis</name>
    <dbReference type="NCBI Taxonomy" id="46206"/>
    <lineage>
        <taxon>Bacteria</taxon>
        <taxon>Bacillati</taxon>
        <taxon>Bacillota</taxon>
        <taxon>Clostridia</taxon>
        <taxon>Lachnospirales</taxon>
        <taxon>Lachnospiraceae</taxon>
        <taxon>Pseudobutyrivibrio</taxon>
    </lineage>
</organism>
<sequence length="301" mass="33118">MKIKIGTRGSKLALAQSNYVLEKLKERFPENDYELVVIKTTGDLDQNRPLDALGSKGIFTDEIEKALLSGEIQLAVHSMKDMPDTLKDGLVFADPWDREDARDVLILNDAKSLEDLPKGANVATGSKRRSYQLLALRPDINIFPIRGNIDTRIRKLREGLPDGTKLDGIVLAAAGLKRLGLESEISQYVNISDMIPAPAQGTLAIELKADNEELLKMVNSFSDEVIRNITYLERGFLKKIGGDCHLPIGAYACVTDTGYELRALFGTEDGSKIAKTVVSGEKATEELIDKAVFDIKKQLGD</sequence>
<dbReference type="InterPro" id="IPR036803">
    <property type="entry name" value="Porphobilinogen_deaminase_C_sf"/>
</dbReference>
<evidence type="ECO:0000256" key="6">
    <source>
        <dbReference type="ARBA" id="ARBA00048169"/>
    </source>
</evidence>
<feature type="domain" description="Porphobilinogen deaminase N-terminal" evidence="8">
    <location>
        <begin position="3"/>
        <end position="215"/>
    </location>
</feature>
<keyword evidence="5 7" id="KW-0627">Porphyrin biosynthesis</keyword>
<dbReference type="GO" id="GO:0004418">
    <property type="term" value="F:hydroxymethylbilane synthase activity"/>
    <property type="evidence" value="ECO:0007669"/>
    <property type="project" value="UniProtKB-UniRule"/>
</dbReference>
<accession>A0A1H7K438</accession>
<dbReference type="AlphaFoldDB" id="A0A1H7K438"/>